<reference evidence="8" key="2">
    <citation type="submission" date="2024-04" db="EMBL/GenBank/DDBJ databases">
        <authorList>
            <person name="Chen Y."/>
            <person name="Shah S."/>
            <person name="Dougan E. K."/>
            <person name="Thang M."/>
            <person name="Chan C."/>
        </authorList>
    </citation>
    <scope>NUCLEOTIDE SEQUENCE [LARGE SCALE GENOMIC DNA]</scope>
</reference>
<comment type="caution">
    <text evidence="7">The sequence shown here is derived from an EMBL/GenBank/DDBJ whole genome shotgun (WGS) entry which is preliminary data.</text>
</comment>
<feature type="domain" description="RanBP2-type" evidence="6">
    <location>
        <begin position="1"/>
        <end position="29"/>
    </location>
</feature>
<gene>
    <name evidence="7" type="ORF">C1SCF055_LOCUS36878</name>
</gene>
<feature type="region of interest" description="Disordered" evidence="5">
    <location>
        <begin position="447"/>
        <end position="469"/>
    </location>
</feature>
<dbReference type="PROSITE" id="PS50199">
    <property type="entry name" value="ZF_RANBP2_2"/>
    <property type="match status" value="1"/>
</dbReference>
<evidence type="ECO:0000313" key="7">
    <source>
        <dbReference type="EMBL" id="CAI4011747.1"/>
    </source>
</evidence>
<feature type="region of interest" description="Disordered" evidence="5">
    <location>
        <begin position="37"/>
        <end position="78"/>
    </location>
</feature>
<evidence type="ECO:0000256" key="2">
    <source>
        <dbReference type="ARBA" id="ARBA00022771"/>
    </source>
</evidence>
<proteinExistence type="predicted"/>
<keyword evidence="9" id="KW-1185">Reference proteome</keyword>
<dbReference type="AlphaFoldDB" id="A0A9P1DLU4"/>
<dbReference type="EMBL" id="CAMXCT020005223">
    <property type="protein sequence ID" value="CAL1165122.1"/>
    <property type="molecule type" value="Genomic_DNA"/>
</dbReference>
<keyword evidence="2 4" id="KW-0863">Zinc-finger</keyword>
<evidence type="ECO:0000256" key="3">
    <source>
        <dbReference type="ARBA" id="ARBA00022833"/>
    </source>
</evidence>
<protein>
    <recommendedName>
        <fullName evidence="6">RanBP2-type domain-containing protein</fullName>
    </recommendedName>
</protein>
<dbReference type="GO" id="GO:0008270">
    <property type="term" value="F:zinc ion binding"/>
    <property type="evidence" value="ECO:0007669"/>
    <property type="project" value="UniProtKB-KW"/>
</dbReference>
<evidence type="ECO:0000313" key="9">
    <source>
        <dbReference type="Proteomes" id="UP001152797"/>
    </source>
</evidence>
<feature type="compositionally biased region" description="Gly residues" evidence="5">
    <location>
        <begin position="59"/>
        <end position="70"/>
    </location>
</feature>
<organism evidence="7">
    <name type="scientific">Cladocopium goreaui</name>
    <dbReference type="NCBI Taxonomy" id="2562237"/>
    <lineage>
        <taxon>Eukaryota</taxon>
        <taxon>Sar</taxon>
        <taxon>Alveolata</taxon>
        <taxon>Dinophyceae</taxon>
        <taxon>Suessiales</taxon>
        <taxon>Symbiodiniaceae</taxon>
        <taxon>Cladocopium</taxon>
    </lineage>
</organism>
<dbReference type="PROSITE" id="PS01358">
    <property type="entry name" value="ZF_RANBP2_1"/>
    <property type="match status" value="1"/>
</dbReference>
<accession>A0A9P1DLU4</accession>
<evidence type="ECO:0000259" key="6">
    <source>
        <dbReference type="PROSITE" id="PS50199"/>
    </source>
</evidence>
<dbReference type="InterPro" id="IPR001876">
    <property type="entry name" value="Znf_RanBP2"/>
</dbReference>
<keyword evidence="1" id="KW-0479">Metal-binding</keyword>
<dbReference type="EMBL" id="CAMXCT010005223">
    <property type="protein sequence ID" value="CAI4011747.1"/>
    <property type="molecule type" value="Genomic_DNA"/>
</dbReference>
<reference evidence="7" key="1">
    <citation type="submission" date="2022-10" db="EMBL/GenBank/DDBJ databases">
        <authorList>
            <person name="Chen Y."/>
            <person name="Dougan E. K."/>
            <person name="Chan C."/>
            <person name="Rhodes N."/>
            <person name="Thang M."/>
        </authorList>
    </citation>
    <scope>NUCLEOTIDE SEQUENCE</scope>
</reference>
<dbReference type="Proteomes" id="UP001152797">
    <property type="component" value="Unassembled WGS sequence"/>
</dbReference>
<keyword evidence="3" id="KW-0862">Zinc</keyword>
<dbReference type="EMBL" id="CAMXCT030005223">
    <property type="protein sequence ID" value="CAL4799059.1"/>
    <property type="molecule type" value="Genomic_DNA"/>
</dbReference>
<evidence type="ECO:0000313" key="8">
    <source>
        <dbReference type="EMBL" id="CAL1165122.1"/>
    </source>
</evidence>
<evidence type="ECO:0000256" key="5">
    <source>
        <dbReference type="SAM" id="MobiDB-lite"/>
    </source>
</evidence>
<name>A0A9P1DLU4_9DINO</name>
<sequence length="469" mass="53170">MGKWECCKCLEDNSDSEEVCRWCDTLREEADRVCIGTQEKSQSKESKGPNAWNASKPRGPGGPGGPGGPASGPDAAAEAMKATWAARRRRLLQQLAEVDFCAPEQRRTRLRALQLELHPDKHQEGQRIGTWFVKAQVAAAKEMEDLESRLQGSASSASRQRLGDAAAAIDKERIEVAELKKKEAMEPRRHLAGWQHYRKWCELVENRMTDRSVAWFQQMAGVPEGHRLESNQAVDLVVKVLVKKLETKAQPIKRAPRWMTMMIGPMEEMVVWREQPKGRRIAAWMKLVKMWAALRFSDAANMQVKTPKYYDGKMTADLHKAKTTGAGKRVQELPVYVGEDAYFVQKKWLEVGLDLIKTTWREASGASCDVIAALEDYEGNKIFPEGYERFWTEHSERSTFAKLVGKTDRDLIGRWLPEGSDQHVRTYNAAAFKNKVKVITAMAVKECDKEEKKKEGKRKMSSAWRSSAT</sequence>
<evidence type="ECO:0000256" key="1">
    <source>
        <dbReference type="ARBA" id="ARBA00022723"/>
    </source>
</evidence>
<evidence type="ECO:0000256" key="4">
    <source>
        <dbReference type="PROSITE-ProRule" id="PRU00322"/>
    </source>
</evidence>